<sequence length="538" mass="63467">MDDPCKEHEPQVIDHFMIKRCLDEQGLKGELGRLAREEGIPWGEVLQIRLEFMHILRIDHLWLLPGLTMLSLNNNLIENIENLETLIHLTELDLSFNKIKKIENLNDLVKLEVLNLFNNSIETIENMETLTNLEIFSIGNNHITDRDNVLYLRRFTKMQSVNMAGNPCALEDNFRTFVAIFLPNIVYYEYKLVEPNEREEGKKLYAQKIIDLEEIEIVTREERRKVQEELSEAELHSESFVEFLGSSHLFDQMFEKDYDGQTLLKVDEEAKQFYTEYETQFLELTKQIFENGQTQFKIRKEEVAQFFKITEGAKLNNQTESIEHMEAFMQIKDDMFKTIRSHKVAFLEGKLSMQDYNTMIEEYKKTYYEAIHTTWTTLMGLEVTMFEQLEETNQVFEQSLTEMINNFIEMAQGYFAQMRSLQQTYTELISEMATRYLTTTTLSSRMIIPLDIAPLFMDRDTLMNAIAASHDLHLLAIDNREDMLVRRAKTWLSNLVNDLQKDEITRNRAKILEINHYLDIQKDEFNEIIVLQETSPEL</sequence>
<proteinExistence type="inferred from homology"/>
<accession>A0ABM1N0F2</accession>
<evidence type="ECO:0000256" key="3">
    <source>
        <dbReference type="ARBA" id="ARBA00022490"/>
    </source>
</evidence>
<reference evidence="15" key="1">
    <citation type="submission" date="2025-08" db="UniProtKB">
        <authorList>
            <consortium name="RefSeq"/>
        </authorList>
    </citation>
    <scope>IDENTIFICATION</scope>
    <source>
        <tissue evidence="15">Whole Larva</tissue>
    </source>
</reference>
<keyword evidence="6" id="KW-0282">Flagellum</keyword>
<evidence type="ECO:0000256" key="5">
    <source>
        <dbReference type="ARBA" id="ARBA00022737"/>
    </source>
</evidence>
<evidence type="ECO:0000256" key="1">
    <source>
        <dbReference type="ARBA" id="ARBA00003843"/>
    </source>
</evidence>
<dbReference type="Gene3D" id="3.80.10.10">
    <property type="entry name" value="Ribonuclease Inhibitor"/>
    <property type="match status" value="1"/>
</dbReference>
<dbReference type="Proteomes" id="UP000695000">
    <property type="component" value="Unplaced"/>
</dbReference>
<evidence type="ECO:0000313" key="15">
    <source>
        <dbReference type="RefSeq" id="XP_017780302.1"/>
    </source>
</evidence>
<keyword evidence="3" id="KW-0963">Cytoplasm</keyword>
<dbReference type="GeneID" id="108565386"/>
<keyword evidence="7" id="KW-0175">Coiled coil</keyword>
<evidence type="ECO:0000256" key="13">
    <source>
        <dbReference type="ARBA" id="ARBA00040950"/>
    </source>
</evidence>
<keyword evidence="9" id="KW-0206">Cytoskeleton</keyword>
<evidence type="ECO:0000313" key="14">
    <source>
        <dbReference type="Proteomes" id="UP000695000"/>
    </source>
</evidence>
<name>A0ABM1N0F2_NICVS</name>
<gene>
    <name evidence="15" type="primary">LOC108565386</name>
</gene>
<comment type="similarity">
    <text evidence="12">Belongs to the DRC3 family.</text>
</comment>
<evidence type="ECO:0000256" key="11">
    <source>
        <dbReference type="ARBA" id="ARBA00024433"/>
    </source>
</evidence>
<keyword evidence="8" id="KW-0969">Cilium</keyword>
<dbReference type="PANTHER" id="PTHR45973">
    <property type="entry name" value="PROTEIN PHOSPHATASE 1 REGULATORY SUBUNIT SDS22-RELATED"/>
    <property type="match status" value="1"/>
</dbReference>
<evidence type="ECO:0000256" key="9">
    <source>
        <dbReference type="ARBA" id="ARBA00023212"/>
    </source>
</evidence>
<dbReference type="RefSeq" id="XP_017780302.1">
    <property type="nucleotide sequence ID" value="XM_017924813.1"/>
</dbReference>
<comment type="subcellular location">
    <subcellularLocation>
        <location evidence="2">Cytoplasm</location>
        <location evidence="2">Cytoskeleton</location>
        <location evidence="2">Flagellum axoneme</location>
    </subcellularLocation>
</comment>
<dbReference type="InterPro" id="IPR032675">
    <property type="entry name" value="LRR_dom_sf"/>
</dbReference>
<comment type="function">
    <text evidence="1">Cilium-specific protein required for cilia structures.</text>
</comment>
<keyword evidence="14" id="KW-1185">Reference proteome</keyword>
<dbReference type="PROSITE" id="PS51450">
    <property type="entry name" value="LRR"/>
    <property type="match status" value="3"/>
</dbReference>
<dbReference type="InterPro" id="IPR050576">
    <property type="entry name" value="Cilia_flagella_integrity"/>
</dbReference>
<dbReference type="InterPro" id="IPR001611">
    <property type="entry name" value="Leu-rich_rpt"/>
</dbReference>
<evidence type="ECO:0000256" key="6">
    <source>
        <dbReference type="ARBA" id="ARBA00022846"/>
    </source>
</evidence>
<evidence type="ECO:0000256" key="2">
    <source>
        <dbReference type="ARBA" id="ARBA00004611"/>
    </source>
</evidence>
<evidence type="ECO:0000256" key="7">
    <source>
        <dbReference type="ARBA" id="ARBA00023054"/>
    </source>
</evidence>
<evidence type="ECO:0000256" key="12">
    <source>
        <dbReference type="ARBA" id="ARBA00038378"/>
    </source>
</evidence>
<dbReference type="SUPFAM" id="SSF52075">
    <property type="entry name" value="Outer arm dynein light chain 1"/>
    <property type="match status" value="1"/>
</dbReference>
<protein>
    <recommendedName>
        <fullName evidence="11">Dynein axonemal assembly factor 1 homolog</fullName>
    </recommendedName>
    <alternativeName>
        <fullName evidence="13">Dynein regulatory complex subunit 3</fullName>
    </alternativeName>
</protein>
<evidence type="ECO:0000256" key="8">
    <source>
        <dbReference type="ARBA" id="ARBA00023069"/>
    </source>
</evidence>
<organism evidence="14 15">
    <name type="scientific">Nicrophorus vespilloides</name>
    <name type="common">Boreal carrion beetle</name>
    <dbReference type="NCBI Taxonomy" id="110193"/>
    <lineage>
        <taxon>Eukaryota</taxon>
        <taxon>Metazoa</taxon>
        <taxon>Ecdysozoa</taxon>
        <taxon>Arthropoda</taxon>
        <taxon>Hexapoda</taxon>
        <taxon>Insecta</taxon>
        <taxon>Pterygota</taxon>
        <taxon>Neoptera</taxon>
        <taxon>Endopterygota</taxon>
        <taxon>Coleoptera</taxon>
        <taxon>Polyphaga</taxon>
        <taxon>Staphyliniformia</taxon>
        <taxon>Silphidae</taxon>
        <taxon>Nicrophorinae</taxon>
        <taxon>Nicrophorus</taxon>
    </lineage>
</organism>
<keyword evidence="5" id="KW-0677">Repeat</keyword>
<evidence type="ECO:0000256" key="4">
    <source>
        <dbReference type="ARBA" id="ARBA00022614"/>
    </source>
</evidence>
<keyword evidence="10" id="KW-0966">Cell projection</keyword>
<keyword evidence="4" id="KW-0433">Leucine-rich repeat</keyword>
<evidence type="ECO:0000256" key="10">
    <source>
        <dbReference type="ARBA" id="ARBA00023273"/>
    </source>
</evidence>
<dbReference type="Pfam" id="PF14580">
    <property type="entry name" value="LRR_9"/>
    <property type="match status" value="1"/>
</dbReference>
<dbReference type="SMART" id="SM00365">
    <property type="entry name" value="LRR_SD22"/>
    <property type="match status" value="4"/>
</dbReference>
<dbReference type="PANTHER" id="PTHR45973:SF12">
    <property type="entry name" value="DYNEIN REGULATORY COMPLEX SUBUNIT 3"/>
    <property type="match status" value="1"/>
</dbReference>